<evidence type="ECO:0000313" key="2">
    <source>
        <dbReference type="EMBL" id="PXF44731.1"/>
    </source>
</evidence>
<dbReference type="SUPFAM" id="SSF54695">
    <property type="entry name" value="POZ domain"/>
    <property type="match status" value="1"/>
</dbReference>
<evidence type="ECO:0000259" key="1">
    <source>
        <dbReference type="PROSITE" id="PS50097"/>
    </source>
</evidence>
<dbReference type="Pfam" id="PF00651">
    <property type="entry name" value="BTB"/>
    <property type="match status" value="1"/>
</dbReference>
<dbReference type="Proteomes" id="UP000247409">
    <property type="component" value="Unassembled WGS sequence"/>
</dbReference>
<comment type="caution">
    <text evidence="2">The sequence shown here is derived from an EMBL/GenBank/DDBJ whole genome shotgun (WGS) entry which is preliminary data.</text>
</comment>
<dbReference type="OrthoDB" id="19132at2759"/>
<organism evidence="2 3">
    <name type="scientific">Gracilariopsis chorda</name>
    <dbReference type="NCBI Taxonomy" id="448386"/>
    <lineage>
        <taxon>Eukaryota</taxon>
        <taxon>Rhodophyta</taxon>
        <taxon>Florideophyceae</taxon>
        <taxon>Rhodymeniophycidae</taxon>
        <taxon>Gracilariales</taxon>
        <taxon>Gracilariaceae</taxon>
        <taxon>Gracilariopsis</taxon>
    </lineage>
</organism>
<proteinExistence type="predicted"/>
<dbReference type="PROSITE" id="PS50097">
    <property type="entry name" value="BTB"/>
    <property type="match status" value="1"/>
</dbReference>
<dbReference type="CDD" id="cd18186">
    <property type="entry name" value="BTB_POZ_ZBTB_KLHL-like"/>
    <property type="match status" value="1"/>
</dbReference>
<name>A0A2V3IRH5_9FLOR</name>
<sequence length="417" mass="47264">MAPSTDNMYALTDFPEKYSYNPSDDQFRSHLLSTLLHSPTTAHKICDVVLITSDHHKVPACRALLAVHSEYFRTLFFSEFKQSEPDAIQLTMRSSVLHHVLTFAYTGHCALVRDMLDSPHFSHFFRKHDELRLLVELAAAADYYGFVLLHRWCDSALHRICTRFHAAACTVVQAMSDNDASHPSRALLVKLIRSNCKTAFNVPQSVSDDSTFMSNAFMSFGQTPSTPQPVFVPRTDVFGAPLQSRRSEKNVITPFSSMPQTNPVQQVLSDPNTYGILELSPQVLDEVLSDSLASNTHEYLVQCIFYWVTRGSILRRKNCKLKPVKSSSTKREAACKSENTVNKKESKHSTCDSQQLILVDDDRFEWGKKFVSRLDLKAMRIRFVHDFVIPTGLVENVDLLDMLWNYVLSTTCAIAEL</sequence>
<dbReference type="EMBL" id="NBIV01000082">
    <property type="protein sequence ID" value="PXF44731.1"/>
    <property type="molecule type" value="Genomic_DNA"/>
</dbReference>
<dbReference type="InterPro" id="IPR000210">
    <property type="entry name" value="BTB/POZ_dom"/>
</dbReference>
<reference evidence="2 3" key="1">
    <citation type="journal article" date="2018" name="Mol. Biol. Evol.">
        <title>Analysis of the draft genome of the red seaweed Gracilariopsis chorda provides insights into genome size evolution in Rhodophyta.</title>
        <authorList>
            <person name="Lee J."/>
            <person name="Yang E.C."/>
            <person name="Graf L."/>
            <person name="Yang J.H."/>
            <person name="Qiu H."/>
            <person name="Zel Zion U."/>
            <person name="Chan C.X."/>
            <person name="Stephens T.G."/>
            <person name="Weber A.P.M."/>
            <person name="Boo G.H."/>
            <person name="Boo S.M."/>
            <person name="Kim K.M."/>
            <person name="Shin Y."/>
            <person name="Jung M."/>
            <person name="Lee S.J."/>
            <person name="Yim H.S."/>
            <person name="Lee J.H."/>
            <person name="Bhattacharya D."/>
            <person name="Yoon H.S."/>
        </authorList>
    </citation>
    <scope>NUCLEOTIDE SEQUENCE [LARGE SCALE GENOMIC DNA]</scope>
    <source>
        <strain evidence="2 3">SKKU-2015</strain>
        <tissue evidence="2">Whole body</tissue>
    </source>
</reference>
<feature type="domain" description="BTB" evidence="1">
    <location>
        <begin position="46"/>
        <end position="113"/>
    </location>
</feature>
<dbReference type="STRING" id="448386.A0A2V3IRH5"/>
<dbReference type="SMART" id="SM00225">
    <property type="entry name" value="BTB"/>
    <property type="match status" value="1"/>
</dbReference>
<gene>
    <name evidence="2" type="ORF">BWQ96_05490</name>
</gene>
<protein>
    <recommendedName>
        <fullName evidence="1">BTB domain-containing protein</fullName>
    </recommendedName>
</protein>
<accession>A0A2V3IRH5</accession>
<dbReference type="AlphaFoldDB" id="A0A2V3IRH5"/>
<evidence type="ECO:0000313" key="3">
    <source>
        <dbReference type="Proteomes" id="UP000247409"/>
    </source>
</evidence>
<keyword evidence="3" id="KW-1185">Reference proteome</keyword>
<dbReference type="Gene3D" id="3.30.710.10">
    <property type="entry name" value="Potassium Channel Kv1.1, Chain A"/>
    <property type="match status" value="1"/>
</dbReference>
<dbReference type="InterPro" id="IPR011333">
    <property type="entry name" value="SKP1/BTB/POZ_sf"/>
</dbReference>